<reference evidence="2" key="1">
    <citation type="submission" date="2022-04" db="EMBL/GenBank/DDBJ databases">
        <title>Roseomonas acroporae sp. nov., isolated from coral Acropora digitifera.</title>
        <authorList>
            <person name="Sun H."/>
        </authorList>
    </citation>
    <scope>NUCLEOTIDE SEQUENCE</scope>
    <source>
        <strain evidence="2">NAR14</strain>
    </source>
</reference>
<gene>
    <name evidence="2" type="ORF">M0638_11910</name>
</gene>
<dbReference type="Proteomes" id="UP001139516">
    <property type="component" value="Unassembled WGS sequence"/>
</dbReference>
<dbReference type="EMBL" id="JALPRX010000049">
    <property type="protein sequence ID" value="MCK8785089.1"/>
    <property type="molecule type" value="Genomic_DNA"/>
</dbReference>
<comment type="caution">
    <text evidence="2">The sequence shown here is derived from an EMBL/GenBank/DDBJ whole genome shotgun (WGS) entry which is preliminary data.</text>
</comment>
<proteinExistence type="predicted"/>
<organism evidence="2 3">
    <name type="scientific">Roseomonas acroporae</name>
    <dbReference type="NCBI Taxonomy" id="2937791"/>
    <lineage>
        <taxon>Bacteria</taxon>
        <taxon>Pseudomonadati</taxon>
        <taxon>Pseudomonadota</taxon>
        <taxon>Alphaproteobacteria</taxon>
        <taxon>Acetobacterales</taxon>
        <taxon>Roseomonadaceae</taxon>
        <taxon>Roseomonas</taxon>
    </lineage>
</organism>
<name>A0A9X1Y6E9_9PROT</name>
<dbReference type="AlphaFoldDB" id="A0A9X1Y6E9"/>
<protein>
    <submittedName>
        <fullName evidence="2">Uncharacterized protein</fullName>
    </submittedName>
</protein>
<keyword evidence="1" id="KW-1133">Transmembrane helix</keyword>
<evidence type="ECO:0000313" key="3">
    <source>
        <dbReference type="Proteomes" id="UP001139516"/>
    </source>
</evidence>
<keyword evidence="1" id="KW-0812">Transmembrane</keyword>
<evidence type="ECO:0000256" key="1">
    <source>
        <dbReference type="SAM" id="Phobius"/>
    </source>
</evidence>
<evidence type="ECO:0000313" key="2">
    <source>
        <dbReference type="EMBL" id="MCK8785089.1"/>
    </source>
</evidence>
<sequence>MVKTSLLLMLGLTVLIAMGMRWREDRAAATAPLPRRRPDLLDRGRRGLRRWTNAAALAALLSILILGGLQWLRVWQG</sequence>
<keyword evidence="1" id="KW-0472">Membrane</keyword>
<accession>A0A9X1Y6E9</accession>
<feature type="transmembrane region" description="Helical" evidence="1">
    <location>
        <begin position="51"/>
        <end position="72"/>
    </location>
</feature>
<keyword evidence="3" id="KW-1185">Reference proteome</keyword>
<dbReference type="RefSeq" id="WP_248667209.1">
    <property type="nucleotide sequence ID" value="NZ_JALPRX010000049.1"/>
</dbReference>